<dbReference type="Proteomes" id="UP000783253">
    <property type="component" value="Unassembled WGS sequence"/>
</dbReference>
<organism evidence="4 5">
    <name type="scientific">Qipengyuania polymorpha</name>
    <dbReference type="NCBI Taxonomy" id="2867234"/>
    <lineage>
        <taxon>Bacteria</taxon>
        <taxon>Pseudomonadati</taxon>
        <taxon>Pseudomonadota</taxon>
        <taxon>Alphaproteobacteria</taxon>
        <taxon>Sphingomonadales</taxon>
        <taxon>Erythrobacteraceae</taxon>
        <taxon>Qipengyuania</taxon>
    </lineage>
</organism>
<name>A0ABS7IXP3_9SPHN</name>
<dbReference type="GO" id="GO:0008168">
    <property type="term" value="F:methyltransferase activity"/>
    <property type="evidence" value="ECO:0007669"/>
    <property type="project" value="UniProtKB-KW"/>
</dbReference>
<evidence type="ECO:0000256" key="3">
    <source>
        <dbReference type="ARBA" id="ARBA00022691"/>
    </source>
</evidence>
<evidence type="ECO:0000313" key="4">
    <source>
        <dbReference type="EMBL" id="MBX7457799.1"/>
    </source>
</evidence>
<gene>
    <name evidence="4" type="ORF">K3152_06035</name>
</gene>
<protein>
    <submittedName>
        <fullName evidence="4">Class I SAM-dependent methyltransferase</fullName>
        <ecNumber evidence="4">2.1.1.-</ecNumber>
    </submittedName>
</protein>
<comment type="caution">
    <text evidence="4">The sequence shown here is derived from an EMBL/GenBank/DDBJ whole genome shotgun (WGS) entry which is preliminary data.</text>
</comment>
<dbReference type="Pfam" id="PF01209">
    <property type="entry name" value="Ubie_methyltran"/>
    <property type="match status" value="1"/>
</dbReference>
<evidence type="ECO:0000256" key="1">
    <source>
        <dbReference type="ARBA" id="ARBA00022603"/>
    </source>
</evidence>
<reference evidence="4 5" key="1">
    <citation type="submission" date="2021-08" db="EMBL/GenBank/DDBJ databases">
        <title>Comparative Genomics Analysis of the Genus Qipengyuania Reveals Extensive Genetic Diversity and Metabolic Versatility, Including the Description of Fifteen Novel Species.</title>
        <authorList>
            <person name="Liu Y."/>
        </authorList>
    </citation>
    <scope>NUCLEOTIDE SEQUENCE [LARGE SCALE GENOMIC DNA]</scope>
    <source>
        <strain evidence="4 5">1NDH17</strain>
    </source>
</reference>
<accession>A0ABS7IXP3</accession>
<dbReference type="InterPro" id="IPR023576">
    <property type="entry name" value="UbiE/COQ5_MeTrFase_CS"/>
</dbReference>
<keyword evidence="2 4" id="KW-0808">Transferase</keyword>
<proteinExistence type="predicted"/>
<dbReference type="EMBL" id="JAIGNK010000002">
    <property type="protein sequence ID" value="MBX7457799.1"/>
    <property type="molecule type" value="Genomic_DNA"/>
</dbReference>
<keyword evidence="3" id="KW-0949">S-adenosyl-L-methionine</keyword>
<dbReference type="RefSeq" id="WP_221573228.1">
    <property type="nucleotide sequence ID" value="NZ_JAIGNK010000002.1"/>
</dbReference>
<keyword evidence="5" id="KW-1185">Reference proteome</keyword>
<dbReference type="InterPro" id="IPR029063">
    <property type="entry name" value="SAM-dependent_MTases_sf"/>
</dbReference>
<dbReference type="CDD" id="cd02440">
    <property type="entry name" value="AdoMet_MTases"/>
    <property type="match status" value="1"/>
</dbReference>
<evidence type="ECO:0000313" key="5">
    <source>
        <dbReference type="Proteomes" id="UP000783253"/>
    </source>
</evidence>
<dbReference type="Gene3D" id="3.40.50.150">
    <property type="entry name" value="Vaccinia Virus protein VP39"/>
    <property type="match status" value="1"/>
</dbReference>
<dbReference type="PANTHER" id="PTHR43591:SF24">
    <property type="entry name" value="2-METHOXY-6-POLYPRENYL-1,4-BENZOQUINOL METHYLASE, MITOCHONDRIAL"/>
    <property type="match status" value="1"/>
</dbReference>
<dbReference type="EC" id="2.1.1.-" evidence="4"/>
<keyword evidence="1 4" id="KW-0489">Methyltransferase</keyword>
<dbReference type="SUPFAM" id="SSF53335">
    <property type="entry name" value="S-adenosyl-L-methionine-dependent methyltransferases"/>
    <property type="match status" value="1"/>
</dbReference>
<sequence>MSSPDIYDPTYVRDVFDRCADQYIAFSNVCSLGFTQIWRSQCAEMLDLLPEHQQGYDFMAGTGEVWPHLLAKWPQVTSIHAVDISSGMHQKAMKRLHAMRAHKIEFREDDVLQSGLPDESAEFVISTFGLKTFKPEQHERLAKLTERVLRPGGRFAYIEASDPTDWWLRPLYRFHLDTILPQVERFLLKGAQDFAMIGEYSANFGNAREFARMLGDTGLNTEYREFFFGCASGVCGSKPC</sequence>
<dbReference type="PANTHER" id="PTHR43591">
    <property type="entry name" value="METHYLTRANSFERASE"/>
    <property type="match status" value="1"/>
</dbReference>
<dbReference type="PROSITE" id="PS01184">
    <property type="entry name" value="UBIE_2"/>
    <property type="match status" value="1"/>
</dbReference>
<dbReference type="GO" id="GO:0032259">
    <property type="term" value="P:methylation"/>
    <property type="evidence" value="ECO:0007669"/>
    <property type="project" value="UniProtKB-KW"/>
</dbReference>
<evidence type="ECO:0000256" key="2">
    <source>
        <dbReference type="ARBA" id="ARBA00022679"/>
    </source>
</evidence>